<feature type="domain" description="Prolyl 4-hydroxylase alpha subunit" evidence="6">
    <location>
        <begin position="33"/>
        <end position="219"/>
    </location>
</feature>
<dbReference type="OrthoDB" id="1877616at2759"/>
<evidence type="ECO:0000259" key="6">
    <source>
        <dbReference type="SMART" id="SM00702"/>
    </source>
</evidence>
<dbReference type="SMART" id="SM00702">
    <property type="entry name" value="P4Hc"/>
    <property type="match status" value="1"/>
</dbReference>
<evidence type="ECO:0000256" key="3">
    <source>
        <dbReference type="ARBA" id="ARBA00022964"/>
    </source>
</evidence>
<dbReference type="InterPro" id="IPR006620">
    <property type="entry name" value="Pro_4_hyd_alph"/>
</dbReference>
<dbReference type="GO" id="GO:0004656">
    <property type="term" value="F:procollagen-proline 4-dioxygenase activity"/>
    <property type="evidence" value="ECO:0007669"/>
    <property type="project" value="TreeGrafter"/>
</dbReference>
<keyword evidence="2" id="KW-0479">Metal-binding</keyword>
<evidence type="ECO:0000256" key="2">
    <source>
        <dbReference type="ARBA" id="ARBA00022723"/>
    </source>
</evidence>
<keyword evidence="5" id="KW-0408">Iron</keyword>
<evidence type="ECO:0000256" key="1">
    <source>
        <dbReference type="ARBA" id="ARBA00001961"/>
    </source>
</evidence>
<reference evidence="8" key="1">
    <citation type="journal article" date="2018" name="Nat. Microbiol.">
        <title>Leveraging single-cell genomics to expand the fungal tree of life.</title>
        <authorList>
            <person name="Ahrendt S.R."/>
            <person name="Quandt C.A."/>
            <person name="Ciobanu D."/>
            <person name="Clum A."/>
            <person name="Salamov A."/>
            <person name="Andreopoulos B."/>
            <person name="Cheng J.F."/>
            <person name="Woyke T."/>
            <person name="Pelin A."/>
            <person name="Henrissat B."/>
            <person name="Reynolds N.K."/>
            <person name="Benny G.L."/>
            <person name="Smith M.E."/>
            <person name="James T.Y."/>
            <person name="Grigoriev I.V."/>
        </authorList>
    </citation>
    <scope>NUCLEOTIDE SEQUENCE [LARGE SCALE GENOMIC DNA]</scope>
</reference>
<evidence type="ECO:0000256" key="4">
    <source>
        <dbReference type="ARBA" id="ARBA00023002"/>
    </source>
</evidence>
<dbReference type="Proteomes" id="UP000269721">
    <property type="component" value="Unassembled WGS sequence"/>
</dbReference>
<dbReference type="Gene3D" id="2.60.120.620">
    <property type="entry name" value="q2cbj1_9rhob like domain"/>
    <property type="match status" value="1"/>
</dbReference>
<accession>A0A4P9W7H2</accession>
<dbReference type="GO" id="GO:0031418">
    <property type="term" value="F:L-ascorbic acid binding"/>
    <property type="evidence" value="ECO:0007669"/>
    <property type="project" value="InterPro"/>
</dbReference>
<evidence type="ECO:0000313" key="7">
    <source>
        <dbReference type="EMBL" id="RKO88411.1"/>
    </source>
</evidence>
<dbReference type="GO" id="GO:0005783">
    <property type="term" value="C:endoplasmic reticulum"/>
    <property type="evidence" value="ECO:0007669"/>
    <property type="project" value="TreeGrafter"/>
</dbReference>
<keyword evidence="4" id="KW-0560">Oxidoreductase</keyword>
<comment type="cofactor">
    <cofactor evidence="1">
        <name>L-ascorbate</name>
        <dbReference type="ChEBI" id="CHEBI:38290"/>
    </cofactor>
</comment>
<keyword evidence="8" id="KW-1185">Reference proteome</keyword>
<dbReference type="InterPro" id="IPR045054">
    <property type="entry name" value="P4HA-like"/>
</dbReference>
<keyword evidence="3" id="KW-0223">Dioxygenase</keyword>
<evidence type="ECO:0000313" key="8">
    <source>
        <dbReference type="Proteomes" id="UP000269721"/>
    </source>
</evidence>
<evidence type="ECO:0000256" key="5">
    <source>
        <dbReference type="ARBA" id="ARBA00023004"/>
    </source>
</evidence>
<dbReference type="InterPro" id="IPR044862">
    <property type="entry name" value="Pro_4_hyd_alph_FE2OG_OXY"/>
</dbReference>
<dbReference type="PANTHER" id="PTHR10869:SF229">
    <property type="entry name" value="PROLYL 4-HYDROXYLASE ALPHA SUBUNIT DOMAIN-CONTAINING PROTEIN"/>
    <property type="match status" value="1"/>
</dbReference>
<dbReference type="GO" id="GO:0005506">
    <property type="term" value="F:iron ion binding"/>
    <property type="evidence" value="ECO:0007669"/>
    <property type="project" value="InterPro"/>
</dbReference>
<dbReference type="EMBL" id="KZ996737">
    <property type="protein sequence ID" value="RKO88411.1"/>
    <property type="molecule type" value="Genomic_DNA"/>
</dbReference>
<sequence>MQKYMKIQEENNVKEDNVKSSQPFHFEYLLRDPVVILIENFLTANEIDAILDSATQDRSTDVGQNDVSPDRTSSSYWFLQSETKPLQMLEDRVEKLLSIEKSYHEPIQLVKYLNGQQYKTLFDYFDANDPFGYEEVINRGQRCITVMAYLRARTSDGKPLTSGGTFFPKLNLTVPAVEGSALLFFNSDANGNVDPQTEHGGMPFENEDGVKIAVNIWIRNKPYV</sequence>
<protein>
    <recommendedName>
        <fullName evidence="6">Prolyl 4-hydroxylase alpha subunit domain-containing protein</fullName>
    </recommendedName>
</protein>
<gene>
    <name evidence="7" type="ORF">BDK51DRAFT_39481</name>
</gene>
<dbReference type="Pfam" id="PF13640">
    <property type="entry name" value="2OG-FeII_Oxy_3"/>
    <property type="match status" value="1"/>
</dbReference>
<organism evidence="7 8">
    <name type="scientific">Blyttiomyces helicus</name>
    <dbReference type="NCBI Taxonomy" id="388810"/>
    <lineage>
        <taxon>Eukaryota</taxon>
        <taxon>Fungi</taxon>
        <taxon>Fungi incertae sedis</taxon>
        <taxon>Chytridiomycota</taxon>
        <taxon>Chytridiomycota incertae sedis</taxon>
        <taxon>Chytridiomycetes</taxon>
        <taxon>Chytridiomycetes incertae sedis</taxon>
        <taxon>Blyttiomyces</taxon>
    </lineage>
</organism>
<dbReference type="AlphaFoldDB" id="A0A4P9W7H2"/>
<name>A0A4P9W7H2_9FUNG</name>
<proteinExistence type="predicted"/>
<dbReference type="PANTHER" id="PTHR10869">
    <property type="entry name" value="PROLYL 4-HYDROXYLASE ALPHA SUBUNIT"/>
    <property type="match status" value="1"/>
</dbReference>